<feature type="region of interest" description="Disordered" evidence="1">
    <location>
        <begin position="270"/>
        <end position="318"/>
    </location>
</feature>
<sequence>MGSFSRVRLSVALPHTRQMRTISCNMSRTGWNDDGSGGAAKRCAATRRRRDDRRRRARAAYEARRQACATWRAARDDGRHLRGNMRRRRSARAVERHGSTAHSIPDETTTSGQSVATSTKLDDAMSCSQRRREAWAVVRSRGRSSARDRDRGLVMHKDRGLVMHKDKDKDLDQDFNVLFGSVDNQVTSPIGVHKEDERAQAEPGSEFMLLPRRFRLLSIASIEGISWVETHSNDRSTDDRRNLFTFSRTYRGYEYRKKEMAKKRRAGRWRERGERDDGDNGRMVVGSATARRRRKKRRRLGYNKRRAAARSRMANTEERLADAAEVTMARRAPPMVGGHDARMAETTAMARIALLLG</sequence>
<keyword evidence="3" id="KW-1185">Reference proteome</keyword>
<gene>
    <name evidence="2" type="ORF">Scep_026439</name>
</gene>
<comment type="caution">
    <text evidence="2">The sequence shown here is derived from an EMBL/GenBank/DDBJ whole genome shotgun (WGS) entry which is preliminary data.</text>
</comment>
<feature type="region of interest" description="Disordered" evidence="1">
    <location>
        <begin position="85"/>
        <end position="124"/>
    </location>
</feature>
<evidence type="ECO:0000256" key="1">
    <source>
        <dbReference type="SAM" id="MobiDB-lite"/>
    </source>
</evidence>
<reference evidence="2 3" key="1">
    <citation type="submission" date="2024-01" db="EMBL/GenBank/DDBJ databases">
        <title>Genome assemblies of Stephania.</title>
        <authorList>
            <person name="Yang L."/>
        </authorList>
    </citation>
    <scope>NUCLEOTIDE SEQUENCE [LARGE SCALE GENOMIC DNA]</scope>
    <source>
        <strain evidence="2">JXDWG</strain>
        <tissue evidence="2">Leaf</tissue>
    </source>
</reference>
<proteinExistence type="predicted"/>
<feature type="region of interest" description="Disordered" evidence="1">
    <location>
        <begin position="34"/>
        <end position="53"/>
    </location>
</feature>
<feature type="compositionally biased region" description="Polar residues" evidence="1">
    <location>
        <begin position="100"/>
        <end position="119"/>
    </location>
</feature>
<feature type="compositionally biased region" description="Basic residues" evidence="1">
    <location>
        <begin position="44"/>
        <end position="53"/>
    </location>
</feature>
<evidence type="ECO:0000313" key="2">
    <source>
        <dbReference type="EMBL" id="KAK9094970.1"/>
    </source>
</evidence>
<feature type="compositionally biased region" description="Basic residues" evidence="1">
    <location>
        <begin position="290"/>
        <end position="309"/>
    </location>
</feature>
<name>A0AAP0EMQ1_9MAGN</name>
<dbReference type="EMBL" id="JBBNAG010000011">
    <property type="protein sequence ID" value="KAK9094970.1"/>
    <property type="molecule type" value="Genomic_DNA"/>
</dbReference>
<protein>
    <submittedName>
        <fullName evidence="2">Uncharacterized protein</fullName>
    </submittedName>
</protein>
<organism evidence="2 3">
    <name type="scientific">Stephania cephalantha</name>
    <dbReference type="NCBI Taxonomy" id="152367"/>
    <lineage>
        <taxon>Eukaryota</taxon>
        <taxon>Viridiplantae</taxon>
        <taxon>Streptophyta</taxon>
        <taxon>Embryophyta</taxon>
        <taxon>Tracheophyta</taxon>
        <taxon>Spermatophyta</taxon>
        <taxon>Magnoliopsida</taxon>
        <taxon>Ranunculales</taxon>
        <taxon>Menispermaceae</taxon>
        <taxon>Menispermoideae</taxon>
        <taxon>Cissampelideae</taxon>
        <taxon>Stephania</taxon>
    </lineage>
</organism>
<feature type="compositionally biased region" description="Basic and acidic residues" evidence="1">
    <location>
        <begin position="270"/>
        <end position="280"/>
    </location>
</feature>
<dbReference type="Proteomes" id="UP001419268">
    <property type="component" value="Unassembled WGS sequence"/>
</dbReference>
<accession>A0AAP0EMQ1</accession>
<evidence type="ECO:0000313" key="3">
    <source>
        <dbReference type="Proteomes" id="UP001419268"/>
    </source>
</evidence>
<dbReference type="AlphaFoldDB" id="A0AAP0EMQ1"/>